<protein>
    <submittedName>
        <fullName evidence="1">Uncharacterized protein</fullName>
    </submittedName>
</protein>
<dbReference type="Proteomes" id="UP000694580">
    <property type="component" value="Chromosome 7"/>
</dbReference>
<dbReference type="CTD" id="387849"/>
<gene>
    <name evidence="1" type="primary">rep15</name>
</gene>
<reference evidence="1 2" key="1">
    <citation type="submission" date="2020-06" db="EMBL/GenBank/DDBJ databases">
        <authorList>
            <consortium name="Wellcome Sanger Institute Data Sharing"/>
        </authorList>
    </citation>
    <scope>NUCLEOTIDE SEQUENCE [LARGE SCALE GENOMIC DNA]</scope>
</reference>
<evidence type="ECO:0000313" key="2">
    <source>
        <dbReference type="Proteomes" id="UP000694580"/>
    </source>
</evidence>
<reference evidence="1" key="2">
    <citation type="submission" date="2025-08" db="UniProtKB">
        <authorList>
            <consortium name="Ensembl"/>
        </authorList>
    </citation>
    <scope>IDENTIFICATION</scope>
</reference>
<organism evidence="1 2">
    <name type="scientific">Denticeps clupeoides</name>
    <name type="common">denticle herring</name>
    <dbReference type="NCBI Taxonomy" id="299321"/>
    <lineage>
        <taxon>Eukaryota</taxon>
        <taxon>Metazoa</taxon>
        <taxon>Chordata</taxon>
        <taxon>Craniata</taxon>
        <taxon>Vertebrata</taxon>
        <taxon>Euteleostomi</taxon>
        <taxon>Actinopterygii</taxon>
        <taxon>Neopterygii</taxon>
        <taxon>Teleostei</taxon>
        <taxon>Clupei</taxon>
        <taxon>Clupeiformes</taxon>
        <taxon>Denticipitoidei</taxon>
        <taxon>Denticipitidae</taxon>
        <taxon>Denticeps</taxon>
    </lineage>
</organism>
<dbReference type="GeneID" id="114794919"/>
<sequence>MLKVLLGKVSPSSPELAPLFSDCTHVAAARVRDCLLFLDPENRFHPSAKSLREIFLMAYIHCSIRHNLPNSFKCTVMTPEQRTLLGVDWVWTVLDGATRLPRIQMAVRVLHQAHRNGENEDLSESMQIAHMESSGLTYEERIVRFCTAVGRDCYTLFLLFGRKADPHNVYGVLSNNFQAAVGKLARIDQDFIENFFRGSRSFVTPEWMLKSALNTRGDAPLTMLIRFS</sequence>
<dbReference type="PANTHER" id="PTHR36682">
    <property type="entry name" value="RAB15 EFFECTOR PROTEIN"/>
    <property type="match status" value="1"/>
</dbReference>
<evidence type="ECO:0000313" key="1">
    <source>
        <dbReference type="Ensembl" id="ENSDCDP00010029181.1"/>
    </source>
</evidence>
<dbReference type="Pfam" id="PF15208">
    <property type="entry name" value="Rab15_effector"/>
    <property type="match status" value="1"/>
</dbReference>
<dbReference type="PANTHER" id="PTHR36682:SF1">
    <property type="entry name" value="RAB15 EFFECTOR PROTEIN"/>
    <property type="match status" value="1"/>
</dbReference>
<dbReference type="InterPro" id="IPR027985">
    <property type="entry name" value="Rab15_effector"/>
</dbReference>
<dbReference type="AlphaFoldDB" id="A0AAY4C9C0"/>
<accession>A0AAY4C9C0</accession>
<reference evidence="1" key="3">
    <citation type="submission" date="2025-09" db="UniProtKB">
        <authorList>
            <consortium name="Ensembl"/>
        </authorList>
    </citation>
    <scope>IDENTIFICATION</scope>
</reference>
<keyword evidence="2" id="KW-1185">Reference proteome</keyword>
<proteinExistence type="predicted"/>
<name>A0AAY4C9C0_9TELE</name>
<dbReference type="GeneTree" id="ENSGT01150000287185"/>
<dbReference type="Ensembl" id="ENSDCDT00010035970.1">
    <property type="protein sequence ID" value="ENSDCDP00010029181.1"/>
    <property type="gene ID" value="ENSDCDG00010018369.1"/>
</dbReference>
<dbReference type="RefSeq" id="XP_028843611.1">
    <property type="nucleotide sequence ID" value="XM_028987778.1"/>
</dbReference>
<dbReference type="GO" id="GO:0001881">
    <property type="term" value="P:receptor recycling"/>
    <property type="evidence" value="ECO:0007669"/>
    <property type="project" value="InterPro"/>
</dbReference>